<dbReference type="Gene3D" id="3.40.605.10">
    <property type="entry name" value="Aldehyde Dehydrogenase, Chain A, domain 1"/>
    <property type="match status" value="1"/>
</dbReference>
<feature type="active site" evidence="2">
    <location>
        <position position="251"/>
    </location>
</feature>
<dbReference type="InterPro" id="IPR016161">
    <property type="entry name" value="Ald_DH/histidinol_DH"/>
</dbReference>
<dbReference type="Pfam" id="PF00171">
    <property type="entry name" value="Aldedh"/>
    <property type="match status" value="1"/>
</dbReference>
<evidence type="ECO:0000259" key="5">
    <source>
        <dbReference type="Pfam" id="PF00171"/>
    </source>
</evidence>
<evidence type="ECO:0000313" key="6">
    <source>
        <dbReference type="EMBL" id="MBD7996803.1"/>
    </source>
</evidence>
<dbReference type="EC" id="1.2.1.19" evidence="6"/>
<dbReference type="Proteomes" id="UP000609874">
    <property type="component" value="Unassembled WGS sequence"/>
</dbReference>
<dbReference type="InterPro" id="IPR029510">
    <property type="entry name" value="Ald_DH_CS_GLU"/>
</dbReference>
<comment type="similarity">
    <text evidence="3">Belongs to the aldehyde dehydrogenase family.</text>
</comment>
<dbReference type="SUPFAM" id="SSF53720">
    <property type="entry name" value="ALDH-like"/>
    <property type="match status" value="1"/>
</dbReference>
<dbReference type="InterPro" id="IPR016163">
    <property type="entry name" value="Ald_DH_C"/>
</dbReference>
<dbReference type="InterPro" id="IPR015590">
    <property type="entry name" value="Aldehyde_DH_dom"/>
</dbReference>
<organism evidence="6 7">
    <name type="scientific">Arthrobacter gallicola</name>
    <dbReference type="NCBI Taxonomy" id="2762225"/>
    <lineage>
        <taxon>Bacteria</taxon>
        <taxon>Bacillati</taxon>
        <taxon>Actinomycetota</taxon>
        <taxon>Actinomycetes</taxon>
        <taxon>Micrococcales</taxon>
        <taxon>Micrococcaceae</taxon>
        <taxon>Arthrobacter</taxon>
    </lineage>
</organism>
<reference evidence="6 7" key="1">
    <citation type="submission" date="2020-08" db="EMBL/GenBank/DDBJ databases">
        <title>A Genomic Blueprint of the Chicken Gut Microbiome.</title>
        <authorList>
            <person name="Gilroy R."/>
            <person name="Ravi A."/>
            <person name="Getino M."/>
            <person name="Pursley I."/>
            <person name="Horton D.L."/>
            <person name="Alikhan N.-F."/>
            <person name="Baker D."/>
            <person name="Gharbi K."/>
            <person name="Hall N."/>
            <person name="Watson M."/>
            <person name="Adriaenssens E.M."/>
            <person name="Foster-Nyarko E."/>
            <person name="Jarju S."/>
            <person name="Secka A."/>
            <person name="Antonio M."/>
            <person name="Oren A."/>
            <person name="Chaudhuri R."/>
            <person name="La Ragione R.M."/>
            <person name="Hildebrand F."/>
            <person name="Pallen M.J."/>
        </authorList>
    </citation>
    <scope>NUCLEOTIDE SEQUENCE [LARGE SCALE GENOMIC DNA]</scope>
    <source>
        <strain evidence="6 7">Sa2CUA1</strain>
    </source>
</reference>
<dbReference type="EMBL" id="JACSQD010000008">
    <property type="protein sequence ID" value="MBD7996803.1"/>
    <property type="molecule type" value="Genomic_DNA"/>
</dbReference>
<dbReference type="Gene3D" id="3.40.309.10">
    <property type="entry name" value="Aldehyde Dehydrogenase, Chain A, domain 2"/>
    <property type="match status" value="1"/>
</dbReference>
<dbReference type="RefSeq" id="WP_191809068.1">
    <property type="nucleotide sequence ID" value="NZ_JACSQD010000008.1"/>
</dbReference>
<sequence length="497" mass="52014">MQQFTEGHQFINGRYRQGRGEEAQRVNPATGSAAETLRYADGSDVNDAVDAAKRAYAGWSKRTPGERAEALLALAAELDARAGLLADLETAQTGKSIRMSTEFDVPGTVDNVSFFAGAARQLHGLAAGEYGAGGTSMVRREPIGVIGSISPWNYPLQMAGWKILPAIAAGNTIVLKPSELTPGTSLIFAEAAAAAGIPDGVINIVTGSGPVAGEALVTHRDVAMTSFTGSTAVGRHIMAMAARTAKRVHLELGGKAPFVVFDDADLEAAAHGAVAGSIINGGQDCTAATRAYIQAPLFEQFTARVAELMDAVVVGDPTDPDTDLGSLISHGHRDKVAGFVDRARDAGAKVLAGGAAPGGALAAGAFYRPTLVTGAAQDSEIVQDEIFGPVLTALPFDSDGEGIALANDTPYGLAASAWTRDLSRSLRASEEIAAGCVWVNDHIPIVSEMPHGGYKASGFGKDMSMYSFEEYTNVKHVMMSRDPAVHKEWQDTVFRAR</sequence>
<protein>
    <submittedName>
        <fullName evidence="6">Aminobutyraldehyde dehydrogenase</fullName>
        <ecNumber evidence="6">1.2.1.19</ecNumber>
    </submittedName>
</protein>
<proteinExistence type="inferred from homology"/>
<gene>
    <name evidence="6" type="ORF">H9639_16010</name>
</gene>
<name>A0ABR8UW82_9MICC</name>
<keyword evidence="7" id="KW-1185">Reference proteome</keyword>
<keyword evidence="1 3" id="KW-0560">Oxidoreductase</keyword>
<evidence type="ECO:0000256" key="4">
    <source>
        <dbReference type="SAM" id="MobiDB-lite"/>
    </source>
</evidence>
<evidence type="ECO:0000256" key="1">
    <source>
        <dbReference type="ARBA" id="ARBA00023002"/>
    </source>
</evidence>
<dbReference type="NCBIfam" id="NF010000">
    <property type="entry name" value="PRK13473.1"/>
    <property type="match status" value="1"/>
</dbReference>
<evidence type="ECO:0000256" key="2">
    <source>
        <dbReference type="PROSITE-ProRule" id="PRU10007"/>
    </source>
</evidence>
<dbReference type="GO" id="GO:0019145">
    <property type="term" value="F:aminobutyraldehyde dehydrogenase (NAD+) activity"/>
    <property type="evidence" value="ECO:0007669"/>
    <property type="project" value="UniProtKB-EC"/>
</dbReference>
<accession>A0ABR8UW82</accession>
<feature type="domain" description="Aldehyde dehydrogenase" evidence="5">
    <location>
        <begin position="18"/>
        <end position="477"/>
    </location>
</feature>
<evidence type="ECO:0000313" key="7">
    <source>
        <dbReference type="Proteomes" id="UP000609874"/>
    </source>
</evidence>
<feature type="region of interest" description="Disordered" evidence="4">
    <location>
        <begin position="1"/>
        <end position="31"/>
    </location>
</feature>
<comment type="caution">
    <text evidence="6">The sequence shown here is derived from an EMBL/GenBank/DDBJ whole genome shotgun (WGS) entry which is preliminary data.</text>
</comment>
<dbReference type="PROSITE" id="PS00687">
    <property type="entry name" value="ALDEHYDE_DEHYDR_GLU"/>
    <property type="match status" value="1"/>
</dbReference>
<dbReference type="PANTHER" id="PTHR11699">
    <property type="entry name" value="ALDEHYDE DEHYDROGENASE-RELATED"/>
    <property type="match status" value="1"/>
</dbReference>
<dbReference type="InterPro" id="IPR016162">
    <property type="entry name" value="Ald_DH_N"/>
</dbReference>
<evidence type="ECO:0000256" key="3">
    <source>
        <dbReference type="RuleBase" id="RU003345"/>
    </source>
</evidence>